<evidence type="ECO:0000313" key="1">
    <source>
        <dbReference type="EMBL" id="GAA0483418.1"/>
    </source>
</evidence>
<sequence>MTKSVANKDGDEWMKKTSQTRLVYHKKRLQPHYEDEVFLKVCIMLLVQQGTHLLFYGHVRNARI</sequence>
<keyword evidence="2" id="KW-1185">Reference proteome</keyword>
<comment type="caution">
    <text evidence="1">The sequence shown here is derived from an EMBL/GenBank/DDBJ whole genome shotgun (WGS) entry which is preliminary data.</text>
</comment>
<name>A0ABP3KNC2_9BACI</name>
<organism evidence="1 2">
    <name type="scientific">Salinibacillus aidingensis</name>
    <dbReference type="NCBI Taxonomy" id="237684"/>
    <lineage>
        <taxon>Bacteria</taxon>
        <taxon>Bacillati</taxon>
        <taxon>Bacillota</taxon>
        <taxon>Bacilli</taxon>
        <taxon>Bacillales</taxon>
        <taxon>Bacillaceae</taxon>
        <taxon>Salinibacillus</taxon>
    </lineage>
</organism>
<dbReference type="Proteomes" id="UP001500880">
    <property type="component" value="Unassembled WGS sequence"/>
</dbReference>
<dbReference type="EMBL" id="BAAADO010000001">
    <property type="protein sequence ID" value="GAA0483418.1"/>
    <property type="molecule type" value="Genomic_DNA"/>
</dbReference>
<accession>A0ABP3KNC2</accession>
<evidence type="ECO:0000313" key="2">
    <source>
        <dbReference type="Proteomes" id="UP001500880"/>
    </source>
</evidence>
<gene>
    <name evidence="1" type="ORF">GCM10008986_05620</name>
</gene>
<proteinExistence type="predicted"/>
<reference evidence="2" key="1">
    <citation type="journal article" date="2019" name="Int. J. Syst. Evol. Microbiol.">
        <title>The Global Catalogue of Microorganisms (GCM) 10K type strain sequencing project: providing services to taxonomists for standard genome sequencing and annotation.</title>
        <authorList>
            <consortium name="The Broad Institute Genomics Platform"/>
            <consortium name="The Broad Institute Genome Sequencing Center for Infectious Disease"/>
            <person name="Wu L."/>
            <person name="Ma J."/>
        </authorList>
    </citation>
    <scope>NUCLEOTIDE SEQUENCE [LARGE SCALE GENOMIC DNA]</scope>
    <source>
        <strain evidence="2">JCM 12389</strain>
    </source>
</reference>
<protein>
    <submittedName>
        <fullName evidence="1">Uncharacterized protein</fullName>
    </submittedName>
</protein>